<keyword evidence="4 5" id="KW-0472">Membrane</keyword>
<evidence type="ECO:0000313" key="7">
    <source>
        <dbReference type="EMBL" id="NYI47694.1"/>
    </source>
</evidence>
<evidence type="ECO:0000313" key="8">
    <source>
        <dbReference type="Proteomes" id="UP000562045"/>
    </source>
</evidence>
<feature type="transmembrane region" description="Helical" evidence="5">
    <location>
        <begin position="77"/>
        <end position="99"/>
    </location>
</feature>
<proteinExistence type="predicted"/>
<feature type="transmembrane region" description="Helical" evidence="5">
    <location>
        <begin position="330"/>
        <end position="349"/>
    </location>
</feature>
<dbReference type="GO" id="GO:0022857">
    <property type="term" value="F:transmembrane transporter activity"/>
    <property type="evidence" value="ECO:0007669"/>
    <property type="project" value="InterPro"/>
</dbReference>
<dbReference type="EMBL" id="JACBZM010000001">
    <property type="protein sequence ID" value="NYI47694.1"/>
    <property type="molecule type" value="Genomic_DNA"/>
</dbReference>
<dbReference type="PANTHER" id="PTHR23534:SF1">
    <property type="entry name" value="MAJOR FACILITATOR SUPERFAMILY PROTEIN"/>
    <property type="match status" value="1"/>
</dbReference>
<protein>
    <submittedName>
        <fullName evidence="7">MFS family permease</fullName>
    </submittedName>
</protein>
<evidence type="ECO:0000256" key="5">
    <source>
        <dbReference type="SAM" id="Phobius"/>
    </source>
</evidence>
<name>A0A7Y9ZLI5_9ACTN</name>
<dbReference type="PANTHER" id="PTHR23534">
    <property type="entry name" value="MFS PERMEASE"/>
    <property type="match status" value="1"/>
</dbReference>
<keyword evidence="2 5" id="KW-0812">Transmembrane</keyword>
<dbReference type="Proteomes" id="UP000562045">
    <property type="component" value="Unassembled WGS sequence"/>
</dbReference>
<evidence type="ECO:0000259" key="6">
    <source>
        <dbReference type="PROSITE" id="PS50850"/>
    </source>
</evidence>
<feature type="transmembrane region" description="Helical" evidence="5">
    <location>
        <begin position="395"/>
        <end position="414"/>
    </location>
</feature>
<sequence>MTSGDSQAQRRTVRVLVLTQAVGAVGITIGIATASLLARDLSGSETLSGLAQTAQVLGAAVISFLLAPLMARRGRRAGLVTGYLVGAGGGLLAVVSGVVGSMPLLLAGAVMLGAGTAANSAARYAATDLATDATRARSLSLVVWATTIGAVAGPNLTGPAGRFADAVDIPELTGPFALGALGMLLAALVVAVLLRPDPLLLAQELAAADERAGLRPAIATTGTSSWSRALGAVRERPVLGYAISGLALTHATMIGVMVMTPLHMEHGGSGLEVIGVVISVHVLGMFAFSPVVGMLADRFGRPPVLGAGGATLLVALLLCASAPAGMSWQVTAGLFLLGLGWSLSMVSASTMVAEHAPLDARTDVQGASDLVMGLTAAVAGALAGIIVGAADYPALALASLLLVAGVLGAALRAGQQVATTRRTA</sequence>
<feature type="transmembrane region" description="Helical" evidence="5">
    <location>
        <begin position="176"/>
        <end position="194"/>
    </location>
</feature>
<feature type="domain" description="Major facilitator superfamily (MFS) profile" evidence="6">
    <location>
        <begin position="12"/>
        <end position="416"/>
    </location>
</feature>
<comment type="caution">
    <text evidence="7">The sequence shown here is derived from an EMBL/GenBank/DDBJ whole genome shotgun (WGS) entry which is preliminary data.</text>
</comment>
<feature type="transmembrane region" description="Helical" evidence="5">
    <location>
        <begin position="370"/>
        <end position="389"/>
    </location>
</feature>
<feature type="transmembrane region" description="Helical" evidence="5">
    <location>
        <begin position="238"/>
        <end position="259"/>
    </location>
</feature>
<dbReference type="RefSeq" id="WP_179651759.1">
    <property type="nucleotide sequence ID" value="NZ_JACBZM010000001.1"/>
</dbReference>
<dbReference type="Gene3D" id="1.20.1250.20">
    <property type="entry name" value="MFS general substrate transporter like domains"/>
    <property type="match status" value="2"/>
</dbReference>
<feature type="transmembrane region" description="Helical" evidence="5">
    <location>
        <begin position="138"/>
        <end position="156"/>
    </location>
</feature>
<feature type="transmembrane region" description="Helical" evidence="5">
    <location>
        <begin position="271"/>
        <end position="292"/>
    </location>
</feature>
<dbReference type="PROSITE" id="PS50850">
    <property type="entry name" value="MFS"/>
    <property type="match status" value="1"/>
</dbReference>
<evidence type="ECO:0000256" key="2">
    <source>
        <dbReference type="ARBA" id="ARBA00022692"/>
    </source>
</evidence>
<feature type="transmembrane region" description="Helical" evidence="5">
    <location>
        <begin position="105"/>
        <end position="126"/>
    </location>
</feature>
<accession>A0A7Y9ZLI5</accession>
<evidence type="ECO:0000256" key="1">
    <source>
        <dbReference type="ARBA" id="ARBA00004651"/>
    </source>
</evidence>
<evidence type="ECO:0000256" key="3">
    <source>
        <dbReference type="ARBA" id="ARBA00022989"/>
    </source>
</evidence>
<evidence type="ECO:0000256" key="4">
    <source>
        <dbReference type="ARBA" id="ARBA00023136"/>
    </source>
</evidence>
<feature type="transmembrane region" description="Helical" evidence="5">
    <location>
        <begin position="304"/>
        <end position="324"/>
    </location>
</feature>
<keyword evidence="3 5" id="KW-1133">Transmembrane helix</keyword>
<comment type="subcellular location">
    <subcellularLocation>
        <location evidence="1">Cell membrane</location>
        <topology evidence="1">Multi-pass membrane protein</topology>
    </subcellularLocation>
</comment>
<dbReference type="AlphaFoldDB" id="A0A7Y9ZLI5"/>
<dbReference type="SUPFAM" id="SSF103473">
    <property type="entry name" value="MFS general substrate transporter"/>
    <property type="match status" value="1"/>
</dbReference>
<gene>
    <name evidence="7" type="ORF">BJ993_004774</name>
</gene>
<feature type="transmembrane region" description="Helical" evidence="5">
    <location>
        <begin position="50"/>
        <end position="70"/>
    </location>
</feature>
<reference evidence="7 8" key="1">
    <citation type="submission" date="2020-07" db="EMBL/GenBank/DDBJ databases">
        <title>Sequencing the genomes of 1000 actinobacteria strains.</title>
        <authorList>
            <person name="Klenk H.-P."/>
        </authorList>
    </citation>
    <scope>NUCLEOTIDE SEQUENCE [LARGE SCALE GENOMIC DNA]</scope>
    <source>
        <strain evidence="7 8">DSM 15131</strain>
    </source>
</reference>
<dbReference type="Pfam" id="PF07690">
    <property type="entry name" value="MFS_1"/>
    <property type="match status" value="2"/>
</dbReference>
<dbReference type="InterPro" id="IPR020846">
    <property type="entry name" value="MFS_dom"/>
</dbReference>
<dbReference type="InterPro" id="IPR011701">
    <property type="entry name" value="MFS"/>
</dbReference>
<dbReference type="InterPro" id="IPR036259">
    <property type="entry name" value="MFS_trans_sf"/>
</dbReference>
<dbReference type="GO" id="GO:0005886">
    <property type="term" value="C:plasma membrane"/>
    <property type="evidence" value="ECO:0007669"/>
    <property type="project" value="UniProtKB-SubCell"/>
</dbReference>
<feature type="transmembrane region" description="Helical" evidence="5">
    <location>
        <begin position="12"/>
        <end position="38"/>
    </location>
</feature>
<organism evidence="7 8">
    <name type="scientific">Nocardioides aromaticivorans</name>
    <dbReference type="NCBI Taxonomy" id="200618"/>
    <lineage>
        <taxon>Bacteria</taxon>
        <taxon>Bacillati</taxon>
        <taxon>Actinomycetota</taxon>
        <taxon>Actinomycetes</taxon>
        <taxon>Propionibacteriales</taxon>
        <taxon>Nocardioidaceae</taxon>
        <taxon>Nocardioides</taxon>
    </lineage>
</organism>